<comment type="caution">
    <text evidence="1">The sequence shown here is derived from an EMBL/GenBank/DDBJ whole genome shotgun (WGS) entry which is preliminary data.</text>
</comment>
<organism evidence="1 2">
    <name type="scientific">Yoonia maricola</name>
    <dbReference type="NCBI Taxonomy" id="420999"/>
    <lineage>
        <taxon>Bacteria</taxon>
        <taxon>Pseudomonadati</taxon>
        <taxon>Pseudomonadota</taxon>
        <taxon>Alphaproteobacteria</taxon>
        <taxon>Rhodobacterales</taxon>
        <taxon>Paracoccaceae</taxon>
        <taxon>Yoonia</taxon>
    </lineage>
</organism>
<dbReference type="Proteomes" id="UP000228531">
    <property type="component" value="Unassembled WGS sequence"/>
</dbReference>
<sequence>MAFNAFEEPIHDKKLIAVYLRSLYVLLKS</sequence>
<evidence type="ECO:0000313" key="2">
    <source>
        <dbReference type="Proteomes" id="UP000228531"/>
    </source>
</evidence>
<dbReference type="AlphaFoldDB" id="A0A2M8WMT5"/>
<dbReference type="EMBL" id="PGTY01000001">
    <property type="protein sequence ID" value="PJI92240.1"/>
    <property type="molecule type" value="Genomic_DNA"/>
</dbReference>
<protein>
    <submittedName>
        <fullName evidence="1">Uncharacterized protein</fullName>
    </submittedName>
</protein>
<reference evidence="1 2" key="1">
    <citation type="submission" date="2017-11" db="EMBL/GenBank/DDBJ databases">
        <title>Genomic Encyclopedia of Archaeal and Bacterial Type Strains, Phase II (KMG-II): From Individual Species to Whole Genera.</title>
        <authorList>
            <person name="Goeker M."/>
        </authorList>
    </citation>
    <scope>NUCLEOTIDE SEQUENCE [LARGE SCALE GENOMIC DNA]</scope>
    <source>
        <strain evidence="1 2">DSM 29128</strain>
    </source>
</reference>
<gene>
    <name evidence="1" type="ORF">BC777_1085</name>
</gene>
<keyword evidence="2" id="KW-1185">Reference proteome</keyword>
<proteinExistence type="predicted"/>
<name>A0A2M8WMT5_9RHOB</name>
<accession>A0A2M8WMT5</accession>
<evidence type="ECO:0000313" key="1">
    <source>
        <dbReference type="EMBL" id="PJI92240.1"/>
    </source>
</evidence>